<dbReference type="GO" id="GO:0008270">
    <property type="term" value="F:zinc ion binding"/>
    <property type="evidence" value="ECO:0007669"/>
    <property type="project" value="InterPro"/>
</dbReference>
<dbReference type="InterPro" id="IPR001138">
    <property type="entry name" value="Zn2Cys6_DnaBD"/>
</dbReference>
<evidence type="ECO:0000256" key="2">
    <source>
        <dbReference type="ARBA" id="ARBA00022833"/>
    </source>
</evidence>
<dbReference type="Proteomes" id="UP001201262">
    <property type="component" value="Unassembled WGS sequence"/>
</dbReference>
<dbReference type="Pfam" id="PF00172">
    <property type="entry name" value="Zn_clus"/>
    <property type="match status" value="1"/>
</dbReference>
<dbReference type="PROSITE" id="PS00463">
    <property type="entry name" value="ZN2_CY6_FUNGAL_1"/>
    <property type="match status" value="1"/>
</dbReference>
<evidence type="ECO:0000256" key="4">
    <source>
        <dbReference type="ARBA" id="ARBA00023125"/>
    </source>
</evidence>
<protein>
    <recommendedName>
        <fullName evidence="7">Zn(2)-C6 fungal-type domain-containing protein</fullName>
    </recommendedName>
</protein>
<evidence type="ECO:0000313" key="8">
    <source>
        <dbReference type="EMBL" id="KAH8689839.1"/>
    </source>
</evidence>
<keyword evidence="6" id="KW-0539">Nucleus</keyword>
<dbReference type="PROSITE" id="PS50048">
    <property type="entry name" value="ZN2_CY6_FUNGAL_2"/>
    <property type="match status" value="1"/>
</dbReference>
<evidence type="ECO:0000256" key="3">
    <source>
        <dbReference type="ARBA" id="ARBA00023015"/>
    </source>
</evidence>
<dbReference type="Gene3D" id="4.10.240.10">
    <property type="entry name" value="Zn(2)-C6 fungal-type DNA-binding domain"/>
    <property type="match status" value="1"/>
</dbReference>
<evidence type="ECO:0000313" key="9">
    <source>
        <dbReference type="Proteomes" id="UP001201262"/>
    </source>
</evidence>
<dbReference type="SMART" id="SM00066">
    <property type="entry name" value="GAL4"/>
    <property type="match status" value="1"/>
</dbReference>
<dbReference type="PANTHER" id="PTHR36206:SF14">
    <property type="entry name" value="ZN(2)-C6 FUNGAL-TYPE DOMAIN-CONTAINING PROTEIN-RELATED"/>
    <property type="match status" value="1"/>
</dbReference>
<proteinExistence type="predicted"/>
<keyword evidence="9" id="KW-1185">Reference proteome</keyword>
<feature type="domain" description="Zn(2)-C6 fungal-type" evidence="7">
    <location>
        <begin position="18"/>
        <end position="46"/>
    </location>
</feature>
<sequence>MLRPTSTRSIDLVKSRTGCATCRVRKIKCDETRPQCRRCESTGRKCPGYGTSTQRGDIRNSYPILQQPSYGLNYNGQRERRAFEYYFINAAAGIAGALDVSVWKGVVLELCRSEPLVWDAVIALSALYEHPDPFIGPPYVMPTTKSVARHNEALAWYFRSMTNMRTQIEQKRASIFTALVTCVLYVCIEAIQGHTIEAFQLYEQGMGLITALPSQTTSAQIPAIKDLIIPLFFRLGASAIVSANYPVKDPFVFLTSPLDCRFPTIDAARTAIYSLAIESMSLLQAAKSDFHVAIVSSDGVPAIFSRQHALLSKLEQWNHAFADFKEGHLSGVSDPLQQSSLSTLLTFYTALFIMVSTCLSQQEIDYDSHMGQFQLLVKHATDACAAYDDSQCPPFTFEMGPGMPLYVTAVKCRAPELRRKALALLRRVPQIQGFFKCASWAALAEKAIQLEEGDIPVVQSWVLSYGMNVRHALSECRNHKTAGYREVLIFGVFTQEHPIVHDVVVVETCVPKVKPVGGQWLIPEERRLCSIGVTTALKGDAIESIFTDNHGFERLQLRQSAKEHLYIQFRRKEHDPVSGAWKEAIYYLLTNHSEFDQ</sequence>
<accession>A0AAD4KJM3</accession>
<evidence type="ECO:0000256" key="1">
    <source>
        <dbReference type="ARBA" id="ARBA00022723"/>
    </source>
</evidence>
<keyword evidence="2" id="KW-0862">Zinc</keyword>
<evidence type="ECO:0000259" key="7">
    <source>
        <dbReference type="PROSITE" id="PS50048"/>
    </source>
</evidence>
<keyword evidence="1" id="KW-0479">Metal-binding</keyword>
<organism evidence="8 9">
    <name type="scientific">Talaromyces proteolyticus</name>
    <dbReference type="NCBI Taxonomy" id="1131652"/>
    <lineage>
        <taxon>Eukaryota</taxon>
        <taxon>Fungi</taxon>
        <taxon>Dikarya</taxon>
        <taxon>Ascomycota</taxon>
        <taxon>Pezizomycotina</taxon>
        <taxon>Eurotiomycetes</taxon>
        <taxon>Eurotiomycetidae</taxon>
        <taxon>Eurotiales</taxon>
        <taxon>Trichocomaceae</taxon>
        <taxon>Talaromyces</taxon>
        <taxon>Talaromyces sect. Bacilispori</taxon>
    </lineage>
</organism>
<comment type="caution">
    <text evidence="8">The sequence shown here is derived from an EMBL/GenBank/DDBJ whole genome shotgun (WGS) entry which is preliminary data.</text>
</comment>
<keyword evidence="3" id="KW-0805">Transcription regulation</keyword>
<dbReference type="PANTHER" id="PTHR36206">
    <property type="entry name" value="ASPERCRYPTIN BIOSYNTHESIS CLUSTER-SPECIFIC TRANSCRIPTION REGULATOR ATNN-RELATED"/>
    <property type="match status" value="1"/>
</dbReference>
<dbReference type="EMBL" id="JAJTJA010000014">
    <property type="protein sequence ID" value="KAH8689839.1"/>
    <property type="molecule type" value="Genomic_DNA"/>
</dbReference>
<dbReference type="RefSeq" id="XP_046066122.1">
    <property type="nucleotide sequence ID" value="XM_046213332.1"/>
</dbReference>
<keyword evidence="4" id="KW-0238">DNA-binding</keyword>
<keyword evidence="5" id="KW-0804">Transcription</keyword>
<dbReference type="GO" id="GO:0000981">
    <property type="term" value="F:DNA-binding transcription factor activity, RNA polymerase II-specific"/>
    <property type="evidence" value="ECO:0007669"/>
    <property type="project" value="InterPro"/>
</dbReference>
<dbReference type="AlphaFoldDB" id="A0AAD4KJM3"/>
<name>A0AAD4KJM3_9EURO</name>
<gene>
    <name evidence="8" type="ORF">BGW36DRAFT_350767</name>
</gene>
<dbReference type="GeneID" id="70243619"/>
<dbReference type="GO" id="GO:0003677">
    <property type="term" value="F:DNA binding"/>
    <property type="evidence" value="ECO:0007669"/>
    <property type="project" value="UniProtKB-KW"/>
</dbReference>
<dbReference type="SUPFAM" id="SSF57701">
    <property type="entry name" value="Zn2/Cys6 DNA-binding domain"/>
    <property type="match status" value="1"/>
</dbReference>
<dbReference type="InterPro" id="IPR036864">
    <property type="entry name" value="Zn2-C6_fun-type_DNA-bd_sf"/>
</dbReference>
<dbReference type="InterPro" id="IPR052360">
    <property type="entry name" value="Transcr_Regulatory_Proteins"/>
</dbReference>
<evidence type="ECO:0000256" key="6">
    <source>
        <dbReference type="ARBA" id="ARBA00023242"/>
    </source>
</evidence>
<evidence type="ECO:0000256" key="5">
    <source>
        <dbReference type="ARBA" id="ARBA00023163"/>
    </source>
</evidence>
<dbReference type="CDD" id="cd00067">
    <property type="entry name" value="GAL4"/>
    <property type="match status" value="1"/>
</dbReference>
<reference evidence="8" key="1">
    <citation type="submission" date="2021-12" db="EMBL/GenBank/DDBJ databases">
        <title>Convergent genome expansion in fungi linked to evolution of root-endophyte symbiosis.</title>
        <authorList>
            <consortium name="DOE Joint Genome Institute"/>
            <person name="Ke Y.-H."/>
            <person name="Bonito G."/>
            <person name="Liao H.-L."/>
            <person name="Looney B."/>
            <person name="Rojas-Flechas A."/>
            <person name="Nash J."/>
            <person name="Hameed K."/>
            <person name="Schadt C."/>
            <person name="Martin F."/>
            <person name="Crous P.W."/>
            <person name="Miettinen O."/>
            <person name="Magnuson J.K."/>
            <person name="Labbe J."/>
            <person name="Jacobson D."/>
            <person name="Doktycz M.J."/>
            <person name="Veneault-Fourrey C."/>
            <person name="Kuo A."/>
            <person name="Mondo S."/>
            <person name="Calhoun S."/>
            <person name="Riley R."/>
            <person name="Ohm R."/>
            <person name="LaButti K."/>
            <person name="Andreopoulos B."/>
            <person name="Pangilinan J."/>
            <person name="Nolan M."/>
            <person name="Tritt A."/>
            <person name="Clum A."/>
            <person name="Lipzen A."/>
            <person name="Daum C."/>
            <person name="Barry K."/>
            <person name="Grigoriev I.V."/>
            <person name="Vilgalys R."/>
        </authorList>
    </citation>
    <scope>NUCLEOTIDE SEQUENCE</scope>
    <source>
        <strain evidence="8">PMI_201</strain>
    </source>
</reference>